<evidence type="ECO:0000256" key="1">
    <source>
        <dbReference type="ARBA" id="ARBA00004245"/>
    </source>
</evidence>
<dbReference type="Pfam" id="PF02187">
    <property type="entry name" value="GAS2"/>
    <property type="match status" value="1"/>
</dbReference>
<feature type="compositionally biased region" description="Low complexity" evidence="4">
    <location>
        <begin position="873"/>
        <end position="886"/>
    </location>
</feature>
<evidence type="ECO:0000313" key="6">
    <source>
        <dbReference type="EMBL" id="KAL1889430.1"/>
    </source>
</evidence>
<dbReference type="SUPFAM" id="SSF143575">
    <property type="entry name" value="GAS2 domain-like"/>
    <property type="match status" value="1"/>
</dbReference>
<evidence type="ECO:0000256" key="3">
    <source>
        <dbReference type="ARBA" id="ARBA00023212"/>
    </source>
</evidence>
<name>A0ABR3YN41_9PEZI</name>
<evidence type="ECO:0000256" key="2">
    <source>
        <dbReference type="ARBA" id="ARBA00022490"/>
    </source>
</evidence>
<dbReference type="InterPro" id="IPR036534">
    <property type="entry name" value="GAR_dom_sf"/>
</dbReference>
<protein>
    <recommendedName>
        <fullName evidence="5">GAR domain-containing protein</fullName>
    </recommendedName>
</protein>
<feature type="region of interest" description="Disordered" evidence="4">
    <location>
        <begin position="659"/>
        <end position="697"/>
    </location>
</feature>
<feature type="compositionally biased region" description="Polar residues" evidence="4">
    <location>
        <begin position="837"/>
        <end position="852"/>
    </location>
</feature>
<feature type="domain" description="GAR" evidence="5">
    <location>
        <begin position="696"/>
        <end position="772"/>
    </location>
</feature>
<proteinExistence type="predicted"/>
<feature type="region of interest" description="Disordered" evidence="4">
    <location>
        <begin position="393"/>
        <end position="466"/>
    </location>
</feature>
<feature type="compositionally biased region" description="Low complexity" evidence="4">
    <location>
        <begin position="544"/>
        <end position="555"/>
    </location>
</feature>
<evidence type="ECO:0000256" key="4">
    <source>
        <dbReference type="SAM" id="MobiDB-lite"/>
    </source>
</evidence>
<organism evidence="6 7">
    <name type="scientific">Sporothrix stenoceras</name>
    <dbReference type="NCBI Taxonomy" id="5173"/>
    <lineage>
        <taxon>Eukaryota</taxon>
        <taxon>Fungi</taxon>
        <taxon>Dikarya</taxon>
        <taxon>Ascomycota</taxon>
        <taxon>Pezizomycotina</taxon>
        <taxon>Sordariomycetes</taxon>
        <taxon>Sordariomycetidae</taxon>
        <taxon>Ophiostomatales</taxon>
        <taxon>Ophiostomataceae</taxon>
        <taxon>Sporothrix</taxon>
    </lineage>
</organism>
<keyword evidence="2" id="KW-0963">Cytoplasm</keyword>
<dbReference type="Gene3D" id="3.30.920.20">
    <property type="entry name" value="Gas2-like domain"/>
    <property type="match status" value="1"/>
</dbReference>
<dbReference type="Proteomes" id="UP001583186">
    <property type="component" value="Unassembled WGS sequence"/>
</dbReference>
<gene>
    <name evidence="6" type="ORF">Sste5346_008914</name>
</gene>
<accession>A0ABR3YN41</accession>
<feature type="region of interest" description="Disordered" evidence="4">
    <location>
        <begin position="946"/>
        <end position="965"/>
    </location>
</feature>
<feature type="region of interest" description="Disordered" evidence="4">
    <location>
        <begin position="119"/>
        <end position="160"/>
    </location>
</feature>
<evidence type="ECO:0000313" key="7">
    <source>
        <dbReference type="Proteomes" id="UP001583186"/>
    </source>
</evidence>
<keyword evidence="3" id="KW-0206">Cytoskeleton</keyword>
<feature type="compositionally biased region" description="Low complexity" evidence="4">
    <location>
        <begin position="801"/>
        <end position="813"/>
    </location>
</feature>
<dbReference type="EMBL" id="JAWCUI010000074">
    <property type="protein sequence ID" value="KAL1889430.1"/>
    <property type="molecule type" value="Genomic_DNA"/>
</dbReference>
<dbReference type="InterPro" id="IPR003108">
    <property type="entry name" value="GAR_dom"/>
</dbReference>
<keyword evidence="7" id="KW-1185">Reference proteome</keyword>
<comment type="subcellular location">
    <subcellularLocation>
        <location evidence="1">Cytoplasm</location>
        <location evidence="1">Cytoskeleton</location>
    </subcellularLocation>
</comment>
<comment type="caution">
    <text evidence="6">The sequence shown here is derived from an EMBL/GenBank/DDBJ whole genome shotgun (WGS) entry which is preliminary data.</text>
</comment>
<dbReference type="PROSITE" id="PS51460">
    <property type="entry name" value="GAR"/>
    <property type="match status" value="1"/>
</dbReference>
<feature type="compositionally biased region" description="Low complexity" evidence="4">
    <location>
        <begin position="120"/>
        <end position="132"/>
    </location>
</feature>
<feature type="region of interest" description="Disordered" evidence="4">
    <location>
        <begin position="521"/>
        <end position="640"/>
    </location>
</feature>
<sequence>MSGFPILTAPTPRLSVPSRQYYRSASGSPTRQHFQQHVDDLISQLTPATAVSALRFPTGPLKACLDTATATEQSFAMRAALAASSIQEWLDELIEWQWPEGGGSGGFEEPVHRRGKLFASTSPTSSRPVPRTFSPPSPITPERQVLRTSSRTSDAGGERSWMGSLRAEDVALYGERIIEIGHEIDDLEVEDMKQHVLHHHILPFSPPGTPSLGGRPRSSSVSTANFTKMDDLSAVVTAIVLQALPLLSKLVRLLDVWRIRLLVLKKIPSYLASLAAAEVAIQSAWNAVYPGSKDGSPSQLMNLSNGPTLRREEFAIMKSVVEGKVSKAARTTDFLLDTLDGWEDTIPEQWIDRIDAAERDYGEWVVLCERKIRESDWKKVTVNRPSLSPPLPIHDAASVAPPAVPGSPTAKGKREAPEKLYNMAPLDSRPTTPDIDVPKTRNMFPILPRTPPRALSAASSLESLRSEPELPSFHIANHDDDDTELDSPSASVIHVSDALLPSDTDLASDDLVARSYSDDVVDDIPDLGETSGITETEDLEDCQAADASPSSSPPDFRASIRSTVTFNDMPTVAEIPGEESPTGPEMPVDSSFMFDDMVNDDSELPLPQEMPSYMDSPGSPASPASINSRRMSVGSEDDQLQQQISEILESIPAKIHLASQPSPSFSHLNPPDFKLPRKPKAPTDSTRSLSSMSSRSMTPSFLLAPAYSRNPRPRQQKGNQEIKLYHLSRSTGEAPIKLFIRLVGENGERVMVRVGGGWADLTEYLKEYASHHSRRSKSGGESKIEIRDLPLSSSVAASLNSRFGSSPPSRPGSALDSPAAAMTPLNIRKTRRPTSAMGDTSIGSINNDSSVLGKNPRTPLASMTKPSTDTPPSDNSTRSRSSSRLSWTEEDSSLGMSGPRAKNIEMSEESKAWVESVKERVRIASGERRVSDQLEGKFGEIGKVGGTKRLFRKGPSTGKGIGEKP</sequence>
<feature type="compositionally biased region" description="Low complexity" evidence="4">
    <location>
        <begin position="452"/>
        <end position="463"/>
    </location>
</feature>
<reference evidence="6 7" key="1">
    <citation type="journal article" date="2024" name="IMA Fungus">
        <title>IMA Genome - F19 : A genome assembly and annotation guide to empower mycologists, including annotated draft genome sequences of Ceratocystis pirilliformis, Diaporthe australafricana, Fusarium ophioides, Paecilomyces lecythidis, and Sporothrix stenoceras.</title>
        <authorList>
            <person name="Aylward J."/>
            <person name="Wilson A.M."/>
            <person name="Visagie C.M."/>
            <person name="Spraker J."/>
            <person name="Barnes I."/>
            <person name="Buitendag C."/>
            <person name="Ceriani C."/>
            <person name="Del Mar Angel L."/>
            <person name="du Plessis D."/>
            <person name="Fuchs T."/>
            <person name="Gasser K."/>
            <person name="Kramer D."/>
            <person name="Li W."/>
            <person name="Munsamy K."/>
            <person name="Piso A."/>
            <person name="Price J.L."/>
            <person name="Sonnekus B."/>
            <person name="Thomas C."/>
            <person name="van der Nest A."/>
            <person name="van Dijk A."/>
            <person name="van Heerden A."/>
            <person name="van Vuuren N."/>
            <person name="Yilmaz N."/>
            <person name="Duong T.A."/>
            <person name="van der Merwe N.A."/>
            <person name="Wingfield M.J."/>
            <person name="Wingfield B.D."/>
        </authorList>
    </citation>
    <scope>NUCLEOTIDE SEQUENCE [LARGE SCALE GENOMIC DNA]</scope>
    <source>
        <strain evidence="6 7">CMW 5346</strain>
    </source>
</reference>
<feature type="compositionally biased region" description="Low complexity" evidence="4">
    <location>
        <begin position="685"/>
        <end position="697"/>
    </location>
</feature>
<evidence type="ECO:0000259" key="5">
    <source>
        <dbReference type="PROSITE" id="PS51460"/>
    </source>
</evidence>
<feature type="region of interest" description="Disordered" evidence="4">
    <location>
        <begin position="800"/>
        <end position="910"/>
    </location>
</feature>